<dbReference type="PANTHER" id="PTHR42881">
    <property type="entry name" value="PROLYL ENDOPEPTIDASE"/>
    <property type="match status" value="1"/>
</dbReference>
<dbReference type="Proteomes" id="UP000215224">
    <property type="component" value="Chromosome"/>
</dbReference>
<dbReference type="SUPFAM" id="SSF53474">
    <property type="entry name" value="alpha/beta-Hydrolases"/>
    <property type="match status" value="1"/>
</dbReference>
<keyword evidence="10" id="KW-1185">Reference proteome</keyword>
<dbReference type="GO" id="GO:0004252">
    <property type="term" value="F:serine-type endopeptidase activity"/>
    <property type="evidence" value="ECO:0007669"/>
    <property type="project" value="UniProtKB-EC"/>
</dbReference>
<accession>A0A223KVS3</accession>
<evidence type="ECO:0000313" key="10">
    <source>
        <dbReference type="Proteomes" id="UP000215224"/>
    </source>
</evidence>
<feature type="domain" description="Peptidase S9 prolyl oligopeptidase catalytic" evidence="7">
    <location>
        <begin position="461"/>
        <end position="672"/>
    </location>
</feature>
<dbReference type="PRINTS" id="PR00862">
    <property type="entry name" value="PROLIGOPTASE"/>
</dbReference>
<proteinExistence type="inferred from homology"/>
<dbReference type="InterPro" id="IPR029058">
    <property type="entry name" value="AB_hydrolase_fold"/>
</dbReference>
<dbReference type="KEGG" id="bcoh:BC6307_21030"/>
<dbReference type="PROSITE" id="PS00708">
    <property type="entry name" value="PRO_ENDOPEP_SER"/>
    <property type="match status" value="1"/>
</dbReference>
<keyword evidence="6" id="KW-0720">Serine protease</keyword>
<evidence type="ECO:0000256" key="3">
    <source>
        <dbReference type="ARBA" id="ARBA00011897"/>
    </source>
</evidence>
<keyword evidence="4" id="KW-0645">Protease</keyword>
<reference evidence="9 10" key="1">
    <citation type="submission" date="2016-12" db="EMBL/GenBank/DDBJ databases">
        <title>The whole genome sequencing and assembly of Bacillus cohnii DSM 6307T strain.</title>
        <authorList>
            <person name="Lee Y.-J."/>
            <person name="Yi H."/>
            <person name="Bahn Y.-S."/>
            <person name="Kim J.F."/>
            <person name="Lee D.-W."/>
        </authorList>
    </citation>
    <scope>NUCLEOTIDE SEQUENCE [LARGE SCALE GENOMIC DNA]</scope>
    <source>
        <strain evidence="9 10">DSM 6307</strain>
    </source>
</reference>
<dbReference type="RefSeq" id="WP_066415127.1">
    <property type="nucleotide sequence ID" value="NZ_CP018866.1"/>
</dbReference>
<evidence type="ECO:0000256" key="6">
    <source>
        <dbReference type="ARBA" id="ARBA00022825"/>
    </source>
</evidence>
<evidence type="ECO:0000256" key="1">
    <source>
        <dbReference type="ARBA" id="ARBA00001070"/>
    </source>
</evidence>
<dbReference type="GO" id="GO:0006508">
    <property type="term" value="P:proteolysis"/>
    <property type="evidence" value="ECO:0007669"/>
    <property type="project" value="UniProtKB-KW"/>
</dbReference>
<dbReference type="InterPro" id="IPR051167">
    <property type="entry name" value="Prolyl_oligopep/macrocyclase"/>
</dbReference>
<dbReference type="PANTHER" id="PTHR42881:SF2">
    <property type="entry name" value="PROLYL ENDOPEPTIDASE"/>
    <property type="match status" value="1"/>
</dbReference>
<dbReference type="Gene3D" id="2.130.10.120">
    <property type="entry name" value="Prolyl oligopeptidase, N-terminal domain"/>
    <property type="match status" value="1"/>
</dbReference>
<dbReference type="STRING" id="1314751.GCA_001591425_01888"/>
<evidence type="ECO:0000259" key="7">
    <source>
        <dbReference type="Pfam" id="PF00326"/>
    </source>
</evidence>
<dbReference type="EMBL" id="CP018866">
    <property type="protein sequence ID" value="AST93572.1"/>
    <property type="molecule type" value="Genomic_DNA"/>
</dbReference>
<dbReference type="InterPro" id="IPR002470">
    <property type="entry name" value="Peptidase_S9A"/>
</dbReference>
<dbReference type="FunFam" id="3.40.50.1820:FF:000005">
    <property type="entry name" value="Prolyl endopeptidase"/>
    <property type="match status" value="1"/>
</dbReference>
<keyword evidence="5" id="KW-0378">Hydrolase</keyword>
<comment type="similarity">
    <text evidence="2">Belongs to the peptidase S9A family.</text>
</comment>
<comment type="catalytic activity">
    <reaction evidence="1">
        <text>Hydrolysis of Pro-|-Xaa &gt;&gt; Ala-|-Xaa in oligopeptides.</text>
        <dbReference type="EC" id="3.4.21.26"/>
    </reaction>
</comment>
<dbReference type="InterPro" id="IPR001375">
    <property type="entry name" value="Peptidase_S9_cat"/>
</dbReference>
<dbReference type="AlphaFoldDB" id="A0A223KVS3"/>
<evidence type="ECO:0000256" key="2">
    <source>
        <dbReference type="ARBA" id="ARBA00005228"/>
    </source>
</evidence>
<name>A0A223KVS3_9BACI</name>
<dbReference type="Gene3D" id="3.40.50.1820">
    <property type="entry name" value="alpha/beta hydrolase"/>
    <property type="match status" value="1"/>
</dbReference>
<evidence type="ECO:0000313" key="9">
    <source>
        <dbReference type="EMBL" id="AST93572.1"/>
    </source>
</evidence>
<evidence type="ECO:0000259" key="8">
    <source>
        <dbReference type="Pfam" id="PF02897"/>
    </source>
</evidence>
<feature type="domain" description="Peptidase S9A N-terminal" evidence="8">
    <location>
        <begin position="5"/>
        <end position="398"/>
    </location>
</feature>
<dbReference type="InterPro" id="IPR002471">
    <property type="entry name" value="Pept_S9_AS"/>
</dbReference>
<organism evidence="9 10">
    <name type="scientific">Sutcliffiella cohnii</name>
    <dbReference type="NCBI Taxonomy" id="33932"/>
    <lineage>
        <taxon>Bacteria</taxon>
        <taxon>Bacillati</taxon>
        <taxon>Bacillota</taxon>
        <taxon>Bacilli</taxon>
        <taxon>Bacillales</taxon>
        <taxon>Bacillaceae</taxon>
        <taxon>Sutcliffiella</taxon>
    </lineage>
</organism>
<dbReference type="InterPro" id="IPR023302">
    <property type="entry name" value="Pept_S9A_N"/>
</dbReference>
<evidence type="ECO:0000256" key="5">
    <source>
        <dbReference type="ARBA" id="ARBA00022801"/>
    </source>
</evidence>
<dbReference type="SUPFAM" id="SSF50993">
    <property type="entry name" value="Peptidase/esterase 'gauge' domain"/>
    <property type="match status" value="1"/>
</dbReference>
<dbReference type="Pfam" id="PF00326">
    <property type="entry name" value="Peptidase_S9"/>
    <property type="match status" value="1"/>
</dbReference>
<protein>
    <recommendedName>
        <fullName evidence="3">prolyl oligopeptidase</fullName>
        <ecNumber evidence="3">3.4.21.26</ecNumber>
    </recommendedName>
</protein>
<dbReference type="Pfam" id="PF02897">
    <property type="entry name" value="Peptidase_S9_N"/>
    <property type="match status" value="1"/>
</dbReference>
<sequence>MQSVKKDIVIDNYHGTMVADPYRWLEDSSSDKTLEWINQRKKEYDDYFSGQSTVNNDMERLTQLWDCPKYFVPKKIGNQMFYLRNNGVQNHPVLYKKKGEQEIAILDPNSLCKDGTVAIINYSISDDGRYVAYTTSAQGSDWQEIRIRDISTLTDLSDNLKWVKFTTIAWSPDNKGFYYSRFPEKGTVEPGDENRYNKVYYHEIGNSQFEDSLIFEDNRDTGLRYLPLVTGDKKYLCLHVKKGTSSNNKFYIRDIKSNAEFLFLIDSLEAEYSYITNIDTVFYFRNNLGAPKGRLIAIDVKNSNSKNWIEVLPEQEDVLEGIQYVNNRFIGIFLQHAHHKLKVFSVEGIFEYDINLPILGSLTGITGNSDGTEIYFGLTSYITPASIYHFDMKTRKLSTLFEVNLKYSVDKYVTKQVFYYSKDGTKVPMFITHRKDIILNGENPVILYGYGGFNIGIKPTFNPAILLWLEKGGIYVEANIRGGSEYGADWHRAGKLENKQNSFDDFIGAAEWLIQNNYTNPKKISIMGGSNGGLLVAVCMLQRPDLFGAVICQVPVLDMLRYHKFTIGRYWIQEYGCSENPEQFPFLYAYSPLHNVKENQKHPPILISTAEGDDRVVPAHAMKFTAALLEKGQNPLNVIFRFEQKAGHGLGKPTYKVLDEWIDYFRFLEVELKL</sequence>
<evidence type="ECO:0000256" key="4">
    <source>
        <dbReference type="ARBA" id="ARBA00022670"/>
    </source>
</evidence>
<dbReference type="GO" id="GO:0070012">
    <property type="term" value="F:oligopeptidase activity"/>
    <property type="evidence" value="ECO:0007669"/>
    <property type="project" value="TreeGrafter"/>
</dbReference>
<dbReference type="GO" id="GO:0005829">
    <property type="term" value="C:cytosol"/>
    <property type="evidence" value="ECO:0007669"/>
    <property type="project" value="TreeGrafter"/>
</dbReference>
<dbReference type="EC" id="3.4.21.26" evidence="3"/>
<gene>
    <name evidence="9" type="ORF">BC6307_21030</name>
</gene>